<protein>
    <submittedName>
        <fullName evidence="1">Uncharacterized protein</fullName>
    </submittedName>
</protein>
<proteinExistence type="predicted"/>
<name>A0A2T3FN67_9FIRM</name>
<dbReference type="RefSeq" id="WP_106988736.1">
    <property type="nucleotide sequence ID" value="NZ_PYLP01000022.1"/>
</dbReference>
<sequence>MINIENWKENYTHISNEVIDNEKVLRVIKSGKINEYDENTYAKLVDSSFHNGIIEVKMLSRLLKEAPDFARGFIGIAYRIHEYDTKFESFYVRPTNGRQCDDPVRKQHGCQYFSYPTYTFAYFRERGITKYENQVDIDLNEWISLKAVIEDEKAIFYLNDDLQPSLVVDQMIHDKSMRGNIGFFVDIGTEAFFKDLKITYFD</sequence>
<dbReference type="EMBL" id="PYLP01000022">
    <property type="protein sequence ID" value="PST36692.1"/>
    <property type="molecule type" value="Genomic_DNA"/>
</dbReference>
<keyword evidence="2" id="KW-1185">Reference proteome</keyword>
<reference evidence="2" key="1">
    <citation type="submission" date="2018-03" db="EMBL/GenBank/DDBJ databases">
        <title>Lachnoclostridium SNUG30370 gen.nov., sp.nov., isolated from human faeces.</title>
        <authorList>
            <person name="Seo B."/>
            <person name="Jeon K."/>
            <person name="Ko G."/>
        </authorList>
    </citation>
    <scope>NUCLEOTIDE SEQUENCE [LARGE SCALE GENOMIC DNA]</scope>
    <source>
        <strain evidence="2">SNUG30370</strain>
    </source>
</reference>
<dbReference type="GeneID" id="77471768"/>
<evidence type="ECO:0000313" key="1">
    <source>
        <dbReference type="EMBL" id="PST36692.1"/>
    </source>
</evidence>
<evidence type="ECO:0000313" key="2">
    <source>
        <dbReference type="Proteomes" id="UP000241201"/>
    </source>
</evidence>
<dbReference type="AlphaFoldDB" id="A0A2T3FN67"/>
<dbReference type="Gene3D" id="2.60.120.560">
    <property type="entry name" value="Exo-inulinase, domain 1"/>
    <property type="match status" value="1"/>
</dbReference>
<comment type="caution">
    <text evidence="1">The sequence shown here is derived from an EMBL/GenBank/DDBJ whole genome shotgun (WGS) entry which is preliminary data.</text>
</comment>
<gene>
    <name evidence="1" type="ORF">C7U55_11805</name>
</gene>
<organism evidence="1 2">
    <name type="scientific">Faecalibacillus faecis</name>
    <dbReference type="NCBI Taxonomy" id="1982628"/>
    <lineage>
        <taxon>Bacteria</taxon>
        <taxon>Bacillati</taxon>
        <taxon>Bacillota</taxon>
        <taxon>Erysipelotrichia</taxon>
        <taxon>Erysipelotrichales</taxon>
        <taxon>Coprobacillaceae</taxon>
        <taxon>Faecalibacillus</taxon>
    </lineage>
</organism>
<accession>A0A2T3FN67</accession>
<dbReference type="Proteomes" id="UP000241201">
    <property type="component" value="Unassembled WGS sequence"/>
</dbReference>